<proteinExistence type="predicted"/>
<dbReference type="Proteomes" id="UP000051952">
    <property type="component" value="Unassembled WGS sequence"/>
</dbReference>
<reference evidence="3" key="1">
    <citation type="submission" date="2015-09" db="EMBL/GenBank/DDBJ databases">
        <authorList>
            <consortium name="Pathogen Informatics"/>
        </authorList>
    </citation>
    <scope>NUCLEOTIDE SEQUENCE [LARGE SCALE GENOMIC DNA]</scope>
    <source>
        <strain evidence="3">Lake Konstanz</strain>
    </source>
</reference>
<feature type="non-terminal residue" evidence="2">
    <location>
        <position position="109"/>
    </location>
</feature>
<organism evidence="2 3">
    <name type="scientific">Bodo saltans</name>
    <name type="common">Flagellated protozoan</name>
    <dbReference type="NCBI Taxonomy" id="75058"/>
    <lineage>
        <taxon>Eukaryota</taxon>
        <taxon>Discoba</taxon>
        <taxon>Euglenozoa</taxon>
        <taxon>Kinetoplastea</taxon>
        <taxon>Metakinetoplastina</taxon>
        <taxon>Eubodonida</taxon>
        <taxon>Bodonidae</taxon>
        <taxon>Bodo</taxon>
    </lineage>
</organism>
<keyword evidence="3" id="KW-1185">Reference proteome</keyword>
<keyword evidence="1" id="KW-0472">Membrane</keyword>
<keyword evidence="1" id="KW-1133">Transmembrane helix</keyword>
<gene>
    <name evidence="2" type="ORF">BSAL_43255</name>
</gene>
<evidence type="ECO:0000256" key="1">
    <source>
        <dbReference type="SAM" id="Phobius"/>
    </source>
</evidence>
<dbReference type="AlphaFoldDB" id="A0A0S4JPQ9"/>
<evidence type="ECO:0000313" key="2">
    <source>
        <dbReference type="EMBL" id="CUG93512.1"/>
    </source>
</evidence>
<dbReference type="VEuPathDB" id="TriTrypDB:BSAL_43255"/>
<dbReference type="EMBL" id="CYKH01002159">
    <property type="protein sequence ID" value="CUG93512.1"/>
    <property type="molecule type" value="Genomic_DNA"/>
</dbReference>
<feature type="transmembrane region" description="Helical" evidence="1">
    <location>
        <begin position="34"/>
        <end position="53"/>
    </location>
</feature>
<name>A0A0S4JPQ9_BODSA</name>
<accession>A0A0S4JPQ9</accession>
<protein>
    <submittedName>
        <fullName evidence="2">Transmembrane protein, putative</fullName>
    </submittedName>
</protein>
<evidence type="ECO:0000313" key="3">
    <source>
        <dbReference type="Proteomes" id="UP000051952"/>
    </source>
</evidence>
<feature type="transmembrane region" description="Helical" evidence="1">
    <location>
        <begin position="65"/>
        <end position="88"/>
    </location>
</feature>
<keyword evidence="1 2" id="KW-0812">Transmembrane</keyword>
<sequence length="109" mass="12530">MLFLRRRLMAQAYIDNRLASFKLAYQRYGLEARAIWALKFAFLACLPGEIIQTDSDSNGILTPPFIMMSFIVVTTAGTFGRGFANFLVGLKIVLCRMRNCWHTQRRLHP</sequence>